<dbReference type="Proteomes" id="UP000243052">
    <property type="component" value="Chromosome v"/>
</dbReference>
<evidence type="ECO:0000259" key="3">
    <source>
        <dbReference type="Pfam" id="PF07971"/>
    </source>
</evidence>
<dbReference type="GO" id="GO:0005634">
    <property type="term" value="C:nucleus"/>
    <property type="evidence" value="ECO:0007669"/>
    <property type="project" value="TreeGrafter"/>
</dbReference>
<evidence type="ECO:0000256" key="1">
    <source>
        <dbReference type="SAM" id="Phobius"/>
    </source>
</evidence>
<evidence type="ECO:0000259" key="4">
    <source>
        <dbReference type="Pfam" id="PF17678"/>
    </source>
</evidence>
<dbReference type="GeneID" id="28724477"/>
<dbReference type="Gene3D" id="1.20.1050.60">
    <property type="entry name" value="alpha-1,2-mannosidase"/>
    <property type="match status" value="1"/>
</dbReference>
<name>A0A0X8HTJ7_9SACH</name>
<dbReference type="Gene3D" id="1.20.1610.10">
    <property type="entry name" value="alpha-1,2-mannosidases domains"/>
    <property type="match status" value="1"/>
</dbReference>
<dbReference type="Gene3D" id="3.30.2080.10">
    <property type="entry name" value="GH92 mannosidase domain"/>
    <property type="match status" value="1"/>
</dbReference>
<evidence type="ECO:0000313" key="5">
    <source>
        <dbReference type="EMBL" id="AMD21199.1"/>
    </source>
</evidence>
<evidence type="ECO:0000256" key="2">
    <source>
        <dbReference type="SAM" id="SignalP"/>
    </source>
</evidence>
<protein>
    <submittedName>
        <fullName evidence="5">HEL081Cp</fullName>
    </submittedName>
</protein>
<dbReference type="GO" id="GO:0005975">
    <property type="term" value="P:carbohydrate metabolic process"/>
    <property type="evidence" value="ECO:0007669"/>
    <property type="project" value="InterPro"/>
</dbReference>
<sequence>MQLFYWSFCCLVLFPLSWCISLHISDQNSISVNAAISTSLERNTLQPLGSSSSLIPTSEPSLACQRRIDPRSDDAQIMEVPLFEERYTEHNNELKIKYKTDYPFAGKVDVFYGTEGGGRMFPGTTLPFSMCKMGVDVISAKADVYSGYLTNGEVVGISLLHQSGGRGVPNYGIVSQLPMMVKDIGDVDISKQISFKRRGTDSGHIGYYKTRLDNGAIVEFSSGERSGLYQYRFPSLPSAHPVVMVNVTHHLHSYLRPWKSQNFVKGYIQVNKDMQSYSGKAIMSGGWSNPASWVVSFYGIFDKPANAVRAFQGNSFVNGYRVNFVNDHNKSFGLFFEFDESVKLLKCHVGVSFAKDSGIEAAKMNIAKDYPESHNFDLDWSVNNALKRWNDEVFEKIDIITENEDPVIVEKLLTAIYGAHIMPISKTGSEAPWRTDEPYYDDWPSLWNTFRCLHPLFNFFNQDRSTEMVRSLIEVWRHEGYLPDGRSAGRSAKWHGPSNAGIVLADAFVKNITEGINWKEGYKAMKRNAERGPKRAYDSTIAAGSGKSRHINGALTDWLRNGYVTTKYSKSVSKTMEFAYNAFALYQVAKGLGKKSDAQRYLRRSSNWQNLWNYDAFSPKYNVSGFLQPREENGVFAEQHVSYVKYPDYSSEEIGYTPAPDEYGWTVPYDMATLKEFVGSEEEFEKRLDSMFAMEENKEADISNSINFLTPYLYNFINRQDKTSEVVNQLLETRFKTGPKGLPGNSNAGSLQAWVFFALIGFYPIAGTDIYLISGPKLSYLKLRNLPNLGPVEIIANNLYNEGKKTPEYRNKYIASVTINGYKLTRNWLFHEEIFGQYGSKIEFEMSDVPIQWDSSGYLPPSLGHYNRQQELYQ</sequence>
<feature type="transmembrane region" description="Helical" evidence="1">
    <location>
        <begin position="753"/>
        <end position="774"/>
    </location>
</feature>
<dbReference type="RefSeq" id="XP_017988195.1">
    <property type="nucleotide sequence ID" value="XM_018132524.1"/>
</dbReference>
<feature type="domain" description="Glycosyl hydrolase family 92" evidence="3">
    <location>
        <begin position="362"/>
        <end position="847"/>
    </location>
</feature>
<proteinExistence type="predicted"/>
<feature type="domain" description="Glycosyl hydrolase family 92 N-terminal" evidence="4">
    <location>
        <begin position="108"/>
        <end position="352"/>
    </location>
</feature>
<keyword evidence="1" id="KW-1133">Transmembrane helix</keyword>
<dbReference type="PANTHER" id="PTHR12143:SF38">
    <property type="entry name" value="ALPHA-1,2-MANNOSIDASE FAMILY PROTEIN (AFU_ORTHOLOGUE AFUA_5G10520)"/>
    <property type="match status" value="1"/>
</dbReference>
<dbReference type="GO" id="GO:0005829">
    <property type="term" value="C:cytosol"/>
    <property type="evidence" value="ECO:0007669"/>
    <property type="project" value="TreeGrafter"/>
</dbReference>
<dbReference type="GO" id="GO:0000224">
    <property type="term" value="F:peptide-N4-(N-acetyl-beta-glucosaminyl)asparagine amidase activity"/>
    <property type="evidence" value="ECO:0007669"/>
    <property type="project" value="TreeGrafter"/>
</dbReference>
<dbReference type="Pfam" id="PF17678">
    <property type="entry name" value="Glyco_hydro_92N"/>
    <property type="match status" value="1"/>
</dbReference>
<dbReference type="InterPro" id="IPR014718">
    <property type="entry name" value="GH-type_carb-bd"/>
</dbReference>
<dbReference type="GO" id="GO:0006516">
    <property type="term" value="P:glycoprotein catabolic process"/>
    <property type="evidence" value="ECO:0007669"/>
    <property type="project" value="TreeGrafter"/>
</dbReference>
<evidence type="ECO:0000313" key="6">
    <source>
        <dbReference type="Proteomes" id="UP000243052"/>
    </source>
</evidence>
<keyword evidence="1" id="KW-0812">Transmembrane</keyword>
<keyword evidence="6" id="KW-1185">Reference proteome</keyword>
<dbReference type="InterPro" id="IPR041371">
    <property type="entry name" value="GH92_N"/>
</dbReference>
<dbReference type="Pfam" id="PF07971">
    <property type="entry name" value="Glyco_hydro_92"/>
    <property type="match status" value="1"/>
</dbReference>
<organism evidence="5 6">
    <name type="scientific">Eremothecium sinecaudum</name>
    <dbReference type="NCBI Taxonomy" id="45286"/>
    <lineage>
        <taxon>Eukaryota</taxon>
        <taxon>Fungi</taxon>
        <taxon>Dikarya</taxon>
        <taxon>Ascomycota</taxon>
        <taxon>Saccharomycotina</taxon>
        <taxon>Saccharomycetes</taxon>
        <taxon>Saccharomycetales</taxon>
        <taxon>Saccharomycetaceae</taxon>
        <taxon>Eremothecium</taxon>
    </lineage>
</organism>
<dbReference type="SUPFAM" id="SSF48208">
    <property type="entry name" value="Six-hairpin glycosidases"/>
    <property type="match status" value="1"/>
</dbReference>
<dbReference type="InterPro" id="IPR050883">
    <property type="entry name" value="PNGase"/>
</dbReference>
<feature type="signal peptide" evidence="2">
    <location>
        <begin position="1"/>
        <end position="19"/>
    </location>
</feature>
<dbReference type="PANTHER" id="PTHR12143">
    <property type="entry name" value="PEPTIDE N-GLYCANASE PNGASE -RELATED"/>
    <property type="match status" value="1"/>
</dbReference>
<dbReference type="Gene3D" id="2.70.98.10">
    <property type="match status" value="1"/>
</dbReference>
<reference evidence="5 6" key="1">
    <citation type="submission" date="2016-01" db="EMBL/GenBank/DDBJ databases">
        <title>Genome sequence of the yeast Holleya sinecauda.</title>
        <authorList>
            <person name="Dietrich F.S."/>
        </authorList>
    </citation>
    <scope>NUCLEOTIDE SEQUENCE [LARGE SCALE GENOMIC DNA]</scope>
    <source>
        <strain evidence="5 6">ATCC 58844</strain>
    </source>
</reference>
<dbReference type="InterPro" id="IPR008928">
    <property type="entry name" value="6-hairpin_glycosidase_sf"/>
</dbReference>
<dbReference type="EMBL" id="CP014245">
    <property type="protein sequence ID" value="AMD21199.1"/>
    <property type="molecule type" value="Genomic_DNA"/>
</dbReference>
<feature type="chain" id="PRO_5007066946" evidence="2">
    <location>
        <begin position="20"/>
        <end position="874"/>
    </location>
</feature>
<dbReference type="AlphaFoldDB" id="A0A0X8HTJ7"/>
<keyword evidence="2" id="KW-0732">Signal</keyword>
<dbReference type="GO" id="GO:0030246">
    <property type="term" value="F:carbohydrate binding"/>
    <property type="evidence" value="ECO:0007669"/>
    <property type="project" value="InterPro"/>
</dbReference>
<gene>
    <name evidence="5" type="ORF">AW171_hschr53134</name>
</gene>
<dbReference type="OrthoDB" id="449263at2759"/>
<dbReference type="InterPro" id="IPR012939">
    <property type="entry name" value="Glyco_hydro_92"/>
</dbReference>
<accession>A0A0X8HTJ7</accession>
<keyword evidence="1" id="KW-0472">Membrane</keyword>